<feature type="chain" id="PRO_5028212874" evidence="5">
    <location>
        <begin position="17"/>
        <end position="241"/>
    </location>
</feature>
<evidence type="ECO:0000256" key="4">
    <source>
        <dbReference type="PIRSR" id="PIRSR004846-1"/>
    </source>
</evidence>
<proteinExistence type="inferred from homology"/>
<keyword evidence="2 4" id="KW-0479">Metal-binding</keyword>
<dbReference type="PIRSF" id="PIRSF004846">
    <property type="entry name" value="ModA"/>
    <property type="match status" value="1"/>
</dbReference>
<dbReference type="InterPro" id="IPR050682">
    <property type="entry name" value="ModA/WtpA"/>
</dbReference>
<protein>
    <submittedName>
        <fullName evidence="6">Molybdate ABC transporter substrate-binding protein</fullName>
    </submittedName>
</protein>
<dbReference type="EMBL" id="DRPZ01000196">
    <property type="protein sequence ID" value="HGY09878.1"/>
    <property type="molecule type" value="Genomic_DNA"/>
</dbReference>
<dbReference type="GO" id="GO:0030973">
    <property type="term" value="F:molybdate ion binding"/>
    <property type="evidence" value="ECO:0007669"/>
    <property type="project" value="InterPro"/>
</dbReference>
<feature type="binding site" evidence="4">
    <location>
        <position position="161"/>
    </location>
    <ligand>
        <name>molybdate</name>
        <dbReference type="ChEBI" id="CHEBI:36264"/>
    </ligand>
</feature>
<dbReference type="InterPro" id="IPR005950">
    <property type="entry name" value="ModA"/>
</dbReference>
<evidence type="ECO:0000256" key="3">
    <source>
        <dbReference type="ARBA" id="ARBA00022729"/>
    </source>
</evidence>
<accession>A0A7C4ZGX1</accession>
<sequence>MTRLLVLILLLGLAHAETLRVAAAANLSPALPEVVAAFERAYPSVHVGITYGASGQLAEQVRLGAPFHIFLSASPVYVEHLVQEGKVLEQRSFARGRLVLFLPRRLGPAPEGLEALTRPGIRRIVLANPEHAPYGVAALAALKRSGLYPRVASKLIFAANVGQAAQMALQGADAGLISLAAALHPTLRSRGSYWLVPQTLHPPLLQVAALLEDDAGARRFLSFLTSDEAAVIWRRHGLERP</sequence>
<name>A0A7C4ZGX1_9DEIN</name>
<dbReference type="GO" id="GO:0015689">
    <property type="term" value="P:molybdate ion transport"/>
    <property type="evidence" value="ECO:0007669"/>
    <property type="project" value="InterPro"/>
</dbReference>
<dbReference type="Proteomes" id="UP000885759">
    <property type="component" value="Unassembled WGS sequence"/>
</dbReference>
<keyword evidence="3 5" id="KW-0732">Signal</keyword>
<feature type="signal peptide" evidence="5">
    <location>
        <begin position="1"/>
        <end position="16"/>
    </location>
</feature>
<reference evidence="6" key="1">
    <citation type="journal article" date="2020" name="mSystems">
        <title>Genome- and Community-Level Interaction Insights into Carbon Utilization and Element Cycling Functions of Hydrothermarchaeota in Hydrothermal Sediment.</title>
        <authorList>
            <person name="Zhou Z."/>
            <person name="Liu Y."/>
            <person name="Xu W."/>
            <person name="Pan J."/>
            <person name="Luo Z.H."/>
            <person name="Li M."/>
        </authorList>
    </citation>
    <scope>NUCLEOTIDE SEQUENCE [LARGE SCALE GENOMIC DNA]</scope>
    <source>
        <strain evidence="6">HyVt-570</strain>
    </source>
</reference>
<keyword evidence="4" id="KW-0500">Molybdenum</keyword>
<evidence type="ECO:0000313" key="6">
    <source>
        <dbReference type="EMBL" id="HGY09878.1"/>
    </source>
</evidence>
<dbReference type="AlphaFoldDB" id="A0A7C4ZGX1"/>
<dbReference type="InterPro" id="IPR044084">
    <property type="entry name" value="AvModA-like_subst-bd"/>
</dbReference>
<dbReference type="PANTHER" id="PTHR30632">
    <property type="entry name" value="MOLYBDATE-BINDING PERIPLASMIC PROTEIN"/>
    <property type="match status" value="1"/>
</dbReference>
<evidence type="ECO:0000256" key="1">
    <source>
        <dbReference type="ARBA" id="ARBA00009175"/>
    </source>
</evidence>
<feature type="binding site" evidence="4">
    <location>
        <position position="54"/>
    </location>
    <ligand>
        <name>molybdate</name>
        <dbReference type="ChEBI" id="CHEBI:36264"/>
    </ligand>
</feature>
<evidence type="ECO:0000256" key="2">
    <source>
        <dbReference type="ARBA" id="ARBA00022723"/>
    </source>
</evidence>
<comment type="similarity">
    <text evidence="1">Belongs to the bacterial solute-binding protein ModA family.</text>
</comment>
<dbReference type="GO" id="GO:0046872">
    <property type="term" value="F:metal ion binding"/>
    <property type="evidence" value="ECO:0007669"/>
    <property type="project" value="UniProtKB-KW"/>
</dbReference>
<dbReference type="SUPFAM" id="SSF53850">
    <property type="entry name" value="Periplasmic binding protein-like II"/>
    <property type="match status" value="1"/>
</dbReference>
<evidence type="ECO:0000256" key="5">
    <source>
        <dbReference type="SAM" id="SignalP"/>
    </source>
</evidence>
<dbReference type="Pfam" id="PF13531">
    <property type="entry name" value="SBP_bac_11"/>
    <property type="match status" value="1"/>
</dbReference>
<dbReference type="PANTHER" id="PTHR30632:SF14">
    <property type="entry name" value="TUNGSTATE_MOLYBDATE_CHROMATE-BINDING PROTEIN MODA"/>
    <property type="match status" value="1"/>
</dbReference>
<dbReference type="NCBIfam" id="TIGR01256">
    <property type="entry name" value="modA"/>
    <property type="match status" value="1"/>
</dbReference>
<comment type="caution">
    <text evidence="6">The sequence shown here is derived from an EMBL/GenBank/DDBJ whole genome shotgun (WGS) entry which is preliminary data.</text>
</comment>
<organism evidence="6">
    <name type="scientific">Oceanithermus profundus</name>
    <dbReference type="NCBI Taxonomy" id="187137"/>
    <lineage>
        <taxon>Bacteria</taxon>
        <taxon>Thermotogati</taxon>
        <taxon>Deinococcota</taxon>
        <taxon>Deinococci</taxon>
        <taxon>Thermales</taxon>
        <taxon>Thermaceae</taxon>
        <taxon>Oceanithermus</taxon>
    </lineage>
</organism>
<dbReference type="Gene3D" id="3.40.190.10">
    <property type="entry name" value="Periplasmic binding protein-like II"/>
    <property type="match status" value="2"/>
</dbReference>
<dbReference type="CDD" id="cd13539">
    <property type="entry name" value="PBP2_AvModA"/>
    <property type="match status" value="1"/>
</dbReference>
<gene>
    <name evidence="6" type="primary">modA</name>
    <name evidence="6" type="ORF">ENK37_07490</name>
</gene>